<dbReference type="Proteomes" id="UP000193648">
    <property type="component" value="Unassembled WGS sequence"/>
</dbReference>
<dbReference type="Gene3D" id="3.80.10.10">
    <property type="entry name" value="Ribonuclease Inhibitor"/>
    <property type="match status" value="1"/>
</dbReference>
<evidence type="ECO:0000313" key="2">
    <source>
        <dbReference type="Proteomes" id="UP000193648"/>
    </source>
</evidence>
<proteinExistence type="predicted"/>
<accession>A0A1Y2H521</accession>
<dbReference type="InterPro" id="IPR032675">
    <property type="entry name" value="LRR_dom_sf"/>
</dbReference>
<dbReference type="SUPFAM" id="SSF52047">
    <property type="entry name" value="RNI-like"/>
    <property type="match status" value="1"/>
</dbReference>
<organism evidence="1 2">
    <name type="scientific">Lobosporangium transversale</name>
    <dbReference type="NCBI Taxonomy" id="64571"/>
    <lineage>
        <taxon>Eukaryota</taxon>
        <taxon>Fungi</taxon>
        <taxon>Fungi incertae sedis</taxon>
        <taxon>Mucoromycota</taxon>
        <taxon>Mortierellomycotina</taxon>
        <taxon>Mortierellomycetes</taxon>
        <taxon>Mortierellales</taxon>
        <taxon>Mortierellaceae</taxon>
        <taxon>Lobosporangium</taxon>
    </lineage>
</organism>
<evidence type="ECO:0008006" key="3">
    <source>
        <dbReference type="Google" id="ProtNLM"/>
    </source>
</evidence>
<evidence type="ECO:0000313" key="1">
    <source>
        <dbReference type="EMBL" id="ORZ29081.1"/>
    </source>
</evidence>
<gene>
    <name evidence="1" type="ORF">BCR41DRAFT_344516</name>
</gene>
<protein>
    <recommendedName>
        <fullName evidence="3">F-box domain-containing protein</fullName>
    </recommendedName>
</protein>
<dbReference type="AlphaFoldDB" id="A0A1Y2H521"/>
<reference evidence="1 2" key="1">
    <citation type="submission" date="2016-07" db="EMBL/GenBank/DDBJ databases">
        <title>Pervasive Adenine N6-methylation of Active Genes in Fungi.</title>
        <authorList>
            <consortium name="DOE Joint Genome Institute"/>
            <person name="Mondo S.J."/>
            <person name="Dannebaum R.O."/>
            <person name="Kuo R.C."/>
            <person name="Labutti K."/>
            <person name="Haridas S."/>
            <person name="Kuo A."/>
            <person name="Salamov A."/>
            <person name="Ahrendt S.R."/>
            <person name="Lipzen A."/>
            <person name="Sullivan W."/>
            <person name="Andreopoulos W.B."/>
            <person name="Clum A."/>
            <person name="Lindquist E."/>
            <person name="Daum C."/>
            <person name="Ramamoorthy G.K."/>
            <person name="Gryganskyi A."/>
            <person name="Culley D."/>
            <person name="Magnuson J.K."/>
            <person name="James T.Y."/>
            <person name="O'Malley M.A."/>
            <person name="Stajich J.E."/>
            <person name="Spatafora J.W."/>
            <person name="Visel A."/>
            <person name="Grigoriev I.V."/>
        </authorList>
    </citation>
    <scope>NUCLEOTIDE SEQUENCE [LARGE SCALE GENOMIC DNA]</scope>
    <source>
        <strain evidence="1 2">NRRL 3116</strain>
    </source>
</reference>
<sequence length="607" mass="66607">MDDLRPLPLTQVAPSLPCSSRTTTSVGTSLKLTPLDLPEILTRICQFIPLWSGEGFHREFQPLSLLRCSEVSRAFRQTCLPILWFVYDGFRMRNVPAAILTKYSHLFRIISNTGPFKGPFRCNNLIELSTVYGQEWSRELLVTNPGLKRLVWGGPYHRRIETLEQQQEWELELKALMGLGNLDVLTTSGFSLGEGIFVKVLRNNASKLSNLQLSSAVEGVTSIEGLELPHLTELHIAFGGTESPALVDLVRCCPRLQRLSLTGSRTRSPVATPAPLNVAYIGHHSHNNGTGHMNMNMNSSKEFQIERLSQNIQEFCPELSSIKFTSNHSSGSSTGMSIGGSLQHSHSGVHMNQCFLHDHELAALVNACRHLESFSADMATLNYALAQALKGQQRSLQSLTLSFYPSVSSDPTGSDRVREVHCVRQLKASLRQLKELSLSWNHGLMINTISMEDLVEEILLFLEEPWACSSLETLSINGMIEPVALPSSLPSSPAAAATRTTDFVGRAGAGAGAGYETKTPIECLRQFSRSHSNGSLHNGLNGSAQNGAFFNNSISNADTELVIQSLSLSSLDLSSLTKLRNLNLDHASYERKTMEKQAIATLSSSSS</sequence>
<dbReference type="InParanoid" id="A0A1Y2H521"/>
<comment type="caution">
    <text evidence="1">The sequence shown here is derived from an EMBL/GenBank/DDBJ whole genome shotgun (WGS) entry which is preliminary data.</text>
</comment>
<dbReference type="GeneID" id="33564374"/>
<dbReference type="RefSeq" id="XP_021886754.1">
    <property type="nucleotide sequence ID" value="XM_022022530.1"/>
</dbReference>
<keyword evidence="2" id="KW-1185">Reference proteome</keyword>
<dbReference type="OrthoDB" id="2401771at2759"/>
<dbReference type="EMBL" id="MCFF01000001">
    <property type="protein sequence ID" value="ORZ29081.1"/>
    <property type="molecule type" value="Genomic_DNA"/>
</dbReference>
<name>A0A1Y2H521_9FUNG</name>